<dbReference type="Proteomes" id="UP001212498">
    <property type="component" value="Unassembled WGS sequence"/>
</dbReference>
<name>A0ABT4T2W3_9ACTN</name>
<keyword evidence="2" id="KW-1185">Reference proteome</keyword>
<sequence length="468" mass="47668">MLGVQLNDLVGGLPDGLAEALELVDGFDDALSHGFGRVGEQRAAAIAALAGAVAATPLGDRVAEAAAKVSAGSVSGEHLTALAAARSALLGAAHDALLTRLDESLGRTRSPSGPPAAGDSSVPGNLLVGCRSWLYELAITGWRGVGHDLAAAGDQAIEAVLAEPGARRLAVLLDGLAAELRDSSPVSTMERLPLRRWADLWTRATLLAEPGWPGSGEGAETVSGRLLPLGADVHEHGTAVQVQVHAVLEPAGGGTSRLVRVSVAAGKVDTITGPAVWGLFQAYPVLLATLAKHLAAEIDGMPLLPGGDLVWQEEKATAAELTDPFATARVLLAGAVAGETPPLDRHPARVAEPVLVEGYKAAKAGGGVTLTLDGATLPFATGRLPGCGPLTPELLAASTACVGLLRWDAGGWLLQPLAVQATVKKKPVAAHNGDWALGTTDPKAAKALAKTGDPVGVLRERAGRLLRK</sequence>
<evidence type="ECO:0008006" key="3">
    <source>
        <dbReference type="Google" id="ProtNLM"/>
    </source>
</evidence>
<comment type="caution">
    <text evidence="1">The sequence shown here is derived from an EMBL/GenBank/DDBJ whole genome shotgun (WGS) entry which is preliminary data.</text>
</comment>
<protein>
    <recommendedName>
        <fullName evidence="3">DUF222 domain-containing protein</fullName>
    </recommendedName>
</protein>
<gene>
    <name evidence="1" type="ORF">OUY24_23530</name>
</gene>
<evidence type="ECO:0000313" key="2">
    <source>
        <dbReference type="Proteomes" id="UP001212498"/>
    </source>
</evidence>
<dbReference type="EMBL" id="JAPNUD010000071">
    <property type="protein sequence ID" value="MDA0643609.1"/>
    <property type="molecule type" value="Genomic_DNA"/>
</dbReference>
<dbReference type="RefSeq" id="WP_271277842.1">
    <property type="nucleotide sequence ID" value="NZ_BAABFD010000004.1"/>
</dbReference>
<accession>A0ABT4T2W3</accession>
<organism evidence="1 2">
    <name type="scientific">Nonomuraea ferruginea</name>
    <dbReference type="NCBI Taxonomy" id="46174"/>
    <lineage>
        <taxon>Bacteria</taxon>
        <taxon>Bacillati</taxon>
        <taxon>Actinomycetota</taxon>
        <taxon>Actinomycetes</taxon>
        <taxon>Streptosporangiales</taxon>
        <taxon>Streptosporangiaceae</taxon>
        <taxon>Nonomuraea</taxon>
    </lineage>
</organism>
<proteinExistence type="predicted"/>
<reference evidence="1 2" key="1">
    <citation type="submission" date="2022-11" db="EMBL/GenBank/DDBJ databases">
        <title>Nonomuraea corallina sp. nov., a new species of the genus Nonomuraea isolated from sea side sediment in Thai sea.</title>
        <authorList>
            <person name="Ngamcharungchit C."/>
            <person name="Matsumoto A."/>
            <person name="Suriyachadkun C."/>
            <person name="Panbangred W."/>
            <person name="Inahashi Y."/>
            <person name="Intra B."/>
        </authorList>
    </citation>
    <scope>NUCLEOTIDE SEQUENCE [LARGE SCALE GENOMIC DNA]</scope>
    <source>
        <strain evidence="1 2">DSM 43553</strain>
    </source>
</reference>
<evidence type="ECO:0000313" key="1">
    <source>
        <dbReference type="EMBL" id="MDA0643609.1"/>
    </source>
</evidence>